<dbReference type="AlphaFoldDB" id="A0A3D8YF06"/>
<dbReference type="InterPro" id="IPR036942">
    <property type="entry name" value="Beta-barrel_TonB_sf"/>
</dbReference>
<keyword evidence="5" id="KW-0472">Membrane</keyword>
<evidence type="ECO:0000256" key="3">
    <source>
        <dbReference type="ARBA" id="ARBA00022452"/>
    </source>
</evidence>
<evidence type="ECO:0000259" key="8">
    <source>
        <dbReference type="Pfam" id="PF25183"/>
    </source>
</evidence>
<accession>A0A3D8YF06</accession>
<dbReference type="PANTHER" id="PTHR30069">
    <property type="entry name" value="TONB-DEPENDENT OUTER MEMBRANE RECEPTOR"/>
    <property type="match status" value="1"/>
</dbReference>
<reference evidence="9 10" key="1">
    <citation type="submission" date="2018-07" db="EMBL/GenBank/DDBJ databases">
        <title>Dyadobacter roseus sp. nov., isolated from rose rhizosphere soil.</title>
        <authorList>
            <person name="Chen L."/>
        </authorList>
    </citation>
    <scope>NUCLEOTIDE SEQUENCE [LARGE SCALE GENOMIC DNA]</scope>
    <source>
        <strain evidence="9 10">RS19</strain>
    </source>
</reference>
<evidence type="ECO:0000313" key="9">
    <source>
        <dbReference type="EMBL" id="REA61597.1"/>
    </source>
</evidence>
<proteinExistence type="predicted"/>
<keyword evidence="7" id="KW-0732">Signal</keyword>
<evidence type="ECO:0000256" key="5">
    <source>
        <dbReference type="ARBA" id="ARBA00023136"/>
    </source>
</evidence>
<dbReference type="SUPFAM" id="SSF56935">
    <property type="entry name" value="Porins"/>
    <property type="match status" value="1"/>
</dbReference>
<evidence type="ECO:0000313" key="10">
    <source>
        <dbReference type="Proteomes" id="UP000256373"/>
    </source>
</evidence>
<sequence length="1104" mass="121309">MNRKSLLFRAAFTALFVFSLTLLGGHVMAQVTTSTISGRITDDKGEGLPGATVQAVHEPSGTQYGILTNETGRYAFPTVRVGGPYKVTVTYIGYKEQSKTNIVADLGSTAIVNIQMSDEGTQLSEVVVSSARGDVFGEERTGASTNINAKQLSSLPTISRGLTDFTRLTPQANGTSFAGRDARLNRVTIDGANFSNGFGLSNDLLPGGEAQPISLDAIQEVQVNIAPFDVRQSGFTGAGVNAVTRSGTNELSGSVYGFYRNQNFNGKKVAGEELDEAAKSSNKVFGARLGGAIVKNKLFFFGNFERESSVFPGNNWVASRGGNTGTNVTNVRAEDLDAVGNFLRSRYSYEPGRYENYANEYKNENTKFLARIDWNISNKHKLALRYNQVVGTNDQGTNATSGPNPRSSANRISKESIAFENANYAQKNIVRSLTAELNSSFGSRLSNQLLATYSYIESSRSTPGALFPMVDIWEGGKNYMSFGTELFSYNNGMKNNNLSFVDNVTFLAGKHTFTGGASFEMMKFENSYVRLGTSYYRYNSVQDFLTEKAPSVYGVTYPFQNDTWATVNFGLGGLYLQDKFAVNDRLNLTLGVRADMPFFFDEPLNNPAIDNLKLLDINGNETTFSTKTWPKSKPLFSPRLGVNYDVFGDRSLQLRGGTGIFTGVIPFVWFTNQPTNSGVLQNTFEPVNAATQALITGFNPDPLYWVNQLPDRFPKQPGTTAPGTVALIDKNFKMPQVWRSNIGVDYKIPGTPLVATVDYIYSKDINATYQYNANRKRATAKMTYSGDTRDFWNGAANATYNPATGAIVPVLSNTSKGFSSALSLGLTLPARRGFYGSLFYNYSNAKDVSGNPGSAANSAWSNNYSINDPNEMLLSQSQYAIPHRVVGSLSYRIEYANHLATSVSLFYQGTSAGRFAYTYSGDINRDGVSLDLMYVPNNSSELTFAPLTVRNTAGTVLLTASPEEQRAAYDKFVENNKELKDAKGGYVSRNAGLLPWFNRFDLRVLQDIFTNVGKKRHSLQLTVDIMNFGNMLNSDWGLRQELNSGSTFNYSLLNVASVTADGKPTFTMNSVSIDGQTVLPETAYRKWFDVRNTWNMQVGLRYTF</sequence>
<dbReference type="EMBL" id="QNUL01000007">
    <property type="protein sequence ID" value="REA61597.1"/>
    <property type="molecule type" value="Genomic_DNA"/>
</dbReference>
<dbReference type="InterPro" id="IPR008969">
    <property type="entry name" value="CarboxyPept-like_regulatory"/>
</dbReference>
<dbReference type="Proteomes" id="UP000256373">
    <property type="component" value="Unassembled WGS sequence"/>
</dbReference>
<dbReference type="GO" id="GO:0009279">
    <property type="term" value="C:cell outer membrane"/>
    <property type="evidence" value="ECO:0007669"/>
    <property type="project" value="UniProtKB-SubCell"/>
</dbReference>
<comment type="subcellular location">
    <subcellularLocation>
        <location evidence="1">Cell outer membrane</location>
        <topology evidence="1">Multi-pass membrane protein</topology>
    </subcellularLocation>
</comment>
<dbReference type="Gene3D" id="2.60.40.1120">
    <property type="entry name" value="Carboxypeptidase-like, regulatory domain"/>
    <property type="match status" value="1"/>
</dbReference>
<evidence type="ECO:0000256" key="4">
    <source>
        <dbReference type="ARBA" id="ARBA00022692"/>
    </source>
</evidence>
<keyword evidence="6" id="KW-0998">Cell outer membrane</keyword>
<dbReference type="OrthoDB" id="9768147at2"/>
<name>A0A3D8YF06_9BACT</name>
<evidence type="ECO:0000256" key="6">
    <source>
        <dbReference type="ARBA" id="ARBA00023237"/>
    </source>
</evidence>
<dbReference type="GO" id="GO:0044718">
    <property type="term" value="P:siderophore transmembrane transport"/>
    <property type="evidence" value="ECO:0007669"/>
    <property type="project" value="TreeGrafter"/>
</dbReference>
<keyword evidence="4" id="KW-0812">Transmembrane</keyword>
<dbReference type="InterPro" id="IPR057601">
    <property type="entry name" value="Oar-like_b-barrel"/>
</dbReference>
<dbReference type="Gene3D" id="2.40.170.20">
    <property type="entry name" value="TonB-dependent receptor, beta-barrel domain"/>
    <property type="match status" value="1"/>
</dbReference>
<dbReference type="PANTHER" id="PTHR30069:SF46">
    <property type="entry name" value="OAR PROTEIN"/>
    <property type="match status" value="1"/>
</dbReference>
<dbReference type="Pfam" id="PF25183">
    <property type="entry name" value="OMP_b-brl_4"/>
    <property type="match status" value="1"/>
</dbReference>
<protein>
    <submittedName>
        <fullName evidence="9">Cell envelope biogenesis protein OmpA</fullName>
    </submittedName>
</protein>
<gene>
    <name evidence="9" type="ORF">DSL64_11575</name>
</gene>
<keyword evidence="2" id="KW-0813">Transport</keyword>
<evidence type="ECO:0000256" key="2">
    <source>
        <dbReference type="ARBA" id="ARBA00022448"/>
    </source>
</evidence>
<dbReference type="SUPFAM" id="SSF49464">
    <property type="entry name" value="Carboxypeptidase regulatory domain-like"/>
    <property type="match status" value="1"/>
</dbReference>
<evidence type="ECO:0000256" key="1">
    <source>
        <dbReference type="ARBA" id="ARBA00004571"/>
    </source>
</evidence>
<feature type="chain" id="PRO_5017801927" evidence="7">
    <location>
        <begin position="30"/>
        <end position="1104"/>
    </location>
</feature>
<keyword evidence="3" id="KW-1134">Transmembrane beta strand</keyword>
<dbReference type="GO" id="GO:0015344">
    <property type="term" value="F:siderophore uptake transmembrane transporter activity"/>
    <property type="evidence" value="ECO:0007669"/>
    <property type="project" value="TreeGrafter"/>
</dbReference>
<organism evidence="9 10">
    <name type="scientific">Dyadobacter luteus</name>
    <dbReference type="NCBI Taxonomy" id="2259619"/>
    <lineage>
        <taxon>Bacteria</taxon>
        <taxon>Pseudomonadati</taxon>
        <taxon>Bacteroidota</taxon>
        <taxon>Cytophagia</taxon>
        <taxon>Cytophagales</taxon>
        <taxon>Spirosomataceae</taxon>
        <taxon>Dyadobacter</taxon>
    </lineage>
</organism>
<keyword evidence="10" id="KW-1185">Reference proteome</keyword>
<dbReference type="InterPro" id="IPR039426">
    <property type="entry name" value="TonB-dep_rcpt-like"/>
</dbReference>
<feature type="domain" description="TonB-dependent transporter Oar-like beta-barrel" evidence="8">
    <location>
        <begin position="243"/>
        <end position="1033"/>
    </location>
</feature>
<feature type="signal peptide" evidence="7">
    <location>
        <begin position="1"/>
        <end position="29"/>
    </location>
</feature>
<evidence type="ECO:0000256" key="7">
    <source>
        <dbReference type="SAM" id="SignalP"/>
    </source>
</evidence>
<comment type="caution">
    <text evidence="9">The sequence shown here is derived from an EMBL/GenBank/DDBJ whole genome shotgun (WGS) entry which is preliminary data.</text>
</comment>
<dbReference type="Pfam" id="PF13620">
    <property type="entry name" value="CarboxypepD_reg"/>
    <property type="match status" value="1"/>
</dbReference>
<dbReference type="RefSeq" id="WP_115831052.1">
    <property type="nucleotide sequence ID" value="NZ_QNUL01000007.1"/>
</dbReference>